<accession>A0A200QFM7</accession>
<organism evidence="1 2">
    <name type="scientific">Macleaya cordata</name>
    <name type="common">Five-seeded plume-poppy</name>
    <name type="synonym">Bocconia cordata</name>
    <dbReference type="NCBI Taxonomy" id="56857"/>
    <lineage>
        <taxon>Eukaryota</taxon>
        <taxon>Viridiplantae</taxon>
        <taxon>Streptophyta</taxon>
        <taxon>Embryophyta</taxon>
        <taxon>Tracheophyta</taxon>
        <taxon>Spermatophyta</taxon>
        <taxon>Magnoliopsida</taxon>
        <taxon>Ranunculales</taxon>
        <taxon>Papaveraceae</taxon>
        <taxon>Papaveroideae</taxon>
        <taxon>Macleaya</taxon>
    </lineage>
</organism>
<dbReference type="OrthoDB" id="696485at2759"/>
<dbReference type="EMBL" id="MVGT01002156">
    <property type="protein sequence ID" value="OVA09273.1"/>
    <property type="molecule type" value="Genomic_DNA"/>
</dbReference>
<dbReference type="Proteomes" id="UP000195402">
    <property type="component" value="Unassembled WGS sequence"/>
</dbReference>
<name>A0A200QFM7_MACCD</name>
<dbReference type="AlphaFoldDB" id="A0A200QFM7"/>
<keyword evidence="2" id="KW-1185">Reference proteome</keyword>
<comment type="caution">
    <text evidence="1">The sequence shown here is derived from an EMBL/GenBank/DDBJ whole genome shotgun (WGS) entry which is preliminary data.</text>
</comment>
<evidence type="ECO:0000313" key="1">
    <source>
        <dbReference type="EMBL" id="OVA09273.1"/>
    </source>
</evidence>
<evidence type="ECO:0000313" key="2">
    <source>
        <dbReference type="Proteomes" id="UP000195402"/>
    </source>
</evidence>
<protein>
    <submittedName>
        <fullName evidence="1">Uncharacterized protein</fullName>
    </submittedName>
</protein>
<dbReference type="InParanoid" id="A0A200QFM7"/>
<gene>
    <name evidence="1" type="ORF">BVC80_6499g2</name>
</gene>
<reference evidence="1 2" key="1">
    <citation type="journal article" date="2017" name="Mol. Plant">
        <title>The Genome of Medicinal Plant Macleaya cordata Provides New Insights into Benzylisoquinoline Alkaloids Metabolism.</title>
        <authorList>
            <person name="Liu X."/>
            <person name="Liu Y."/>
            <person name="Huang P."/>
            <person name="Ma Y."/>
            <person name="Qing Z."/>
            <person name="Tang Q."/>
            <person name="Cao H."/>
            <person name="Cheng P."/>
            <person name="Zheng Y."/>
            <person name="Yuan Z."/>
            <person name="Zhou Y."/>
            <person name="Liu J."/>
            <person name="Tang Z."/>
            <person name="Zhuo Y."/>
            <person name="Zhang Y."/>
            <person name="Yu L."/>
            <person name="Huang J."/>
            <person name="Yang P."/>
            <person name="Peng Q."/>
            <person name="Zhang J."/>
            <person name="Jiang W."/>
            <person name="Zhang Z."/>
            <person name="Lin K."/>
            <person name="Ro D.K."/>
            <person name="Chen X."/>
            <person name="Xiong X."/>
            <person name="Shang Y."/>
            <person name="Huang S."/>
            <person name="Zeng J."/>
        </authorList>
    </citation>
    <scope>NUCLEOTIDE SEQUENCE [LARGE SCALE GENOMIC DNA]</scope>
    <source>
        <strain evidence="2">cv. BLH2017</strain>
        <tissue evidence="1">Root</tissue>
    </source>
</reference>
<sequence length="143" mass="16336">MVSGIGDNKIRFLLLASHHGQLPANKEPILNLNSFRHEGNESLKDISPSLYKISRLKNGRITDFIDQSPQGNNWNLHFSRDPRTSEIPELLLLLQQIGPQTPIRDSLEDTFKWTLTKTSLFTVKSTYDHLLNEGEGNFPRKII</sequence>
<proteinExistence type="predicted"/>